<sequence>MLLWAGSEIGSCASAATRVSVRASPPKPVFRITPLTHEFHALPGQELRFEFTVEALESDVELEAAAVALVQKPTGVILPAENTGVPSSTSIRFLTDDRVFVRKGESRKVEGRWRLPPDAGGYHTAGITLTDISRGCGCGAPLVDTGVGALVGAEAAPTGEAGTSVKFLTRYLMRMDATVSGGAGREASTPTISAGSLVEHHGRAIATVLLEANDAQGGVWEVAGQIHGERGPIGRPFAMRLPSRSAIRGPEGTKVQMLAGSRVLAMSPVGEPLFTGEYQLEVTLSRGGVAARKQRFDLEVGPNDFPAQRSVVAQVVEAVEASPSQLELSTARGGARLVPLTLTNRSDQTVGVRLAAEGTEGGAPPEDWLTVRPTDFTLRPRSKRQVLVAARGGGDRDRDHYAMLRVEVAPTETTVGGAHRVPVALLSPAESRVEWTSDPLTWRRRTATSGSVELRVHNHGTCRLAPHATLTLTDVVERQVTAEAGFGRWVLPGESATLAFDTPGLPAGAYHAALELTPDSGADVETLEQQLDVD</sequence>
<gene>
    <name evidence="1" type="ORF">Mal64_31940</name>
</gene>
<keyword evidence="2" id="KW-1185">Reference proteome</keyword>
<name>A0A5C5ZJX0_9BACT</name>
<accession>A0A5C5ZJX0</accession>
<reference evidence="1 2" key="1">
    <citation type="submission" date="2019-02" db="EMBL/GenBank/DDBJ databases">
        <title>Deep-cultivation of Planctomycetes and their phenomic and genomic characterization uncovers novel biology.</title>
        <authorList>
            <person name="Wiegand S."/>
            <person name="Jogler M."/>
            <person name="Boedeker C."/>
            <person name="Pinto D."/>
            <person name="Vollmers J."/>
            <person name="Rivas-Marin E."/>
            <person name="Kohn T."/>
            <person name="Peeters S.H."/>
            <person name="Heuer A."/>
            <person name="Rast P."/>
            <person name="Oberbeckmann S."/>
            <person name="Bunk B."/>
            <person name="Jeske O."/>
            <person name="Meyerdierks A."/>
            <person name="Storesund J.E."/>
            <person name="Kallscheuer N."/>
            <person name="Luecker S."/>
            <person name="Lage O.M."/>
            <person name="Pohl T."/>
            <person name="Merkel B.J."/>
            <person name="Hornburger P."/>
            <person name="Mueller R.-W."/>
            <person name="Bruemmer F."/>
            <person name="Labrenz M."/>
            <person name="Spormann A.M."/>
            <person name="Op Den Camp H."/>
            <person name="Overmann J."/>
            <person name="Amann R."/>
            <person name="Jetten M.S.M."/>
            <person name="Mascher T."/>
            <person name="Medema M.H."/>
            <person name="Devos D.P."/>
            <person name="Kaster A.-K."/>
            <person name="Ovreas L."/>
            <person name="Rohde M."/>
            <person name="Galperin M.Y."/>
            <person name="Jogler C."/>
        </authorList>
    </citation>
    <scope>NUCLEOTIDE SEQUENCE [LARGE SCALE GENOMIC DNA]</scope>
    <source>
        <strain evidence="1 2">Mal64</strain>
    </source>
</reference>
<comment type="caution">
    <text evidence="1">The sequence shown here is derived from an EMBL/GenBank/DDBJ whole genome shotgun (WGS) entry which is preliminary data.</text>
</comment>
<evidence type="ECO:0000313" key="2">
    <source>
        <dbReference type="Proteomes" id="UP000315440"/>
    </source>
</evidence>
<organism evidence="1 2">
    <name type="scientific">Pseudobythopirellula maris</name>
    <dbReference type="NCBI Taxonomy" id="2527991"/>
    <lineage>
        <taxon>Bacteria</taxon>
        <taxon>Pseudomonadati</taxon>
        <taxon>Planctomycetota</taxon>
        <taxon>Planctomycetia</taxon>
        <taxon>Pirellulales</taxon>
        <taxon>Lacipirellulaceae</taxon>
        <taxon>Pseudobythopirellula</taxon>
    </lineage>
</organism>
<dbReference type="AlphaFoldDB" id="A0A5C5ZJX0"/>
<dbReference type="EMBL" id="SJPQ01000003">
    <property type="protein sequence ID" value="TWT87652.1"/>
    <property type="molecule type" value="Genomic_DNA"/>
</dbReference>
<dbReference type="Proteomes" id="UP000315440">
    <property type="component" value="Unassembled WGS sequence"/>
</dbReference>
<evidence type="ECO:0000313" key="1">
    <source>
        <dbReference type="EMBL" id="TWT87652.1"/>
    </source>
</evidence>
<proteinExistence type="predicted"/>
<protein>
    <submittedName>
        <fullName evidence="1">Uncharacterized protein</fullName>
    </submittedName>
</protein>